<dbReference type="Gene3D" id="3.40.220.10">
    <property type="entry name" value="Leucine Aminopeptidase, subunit E, domain 1"/>
    <property type="match status" value="2"/>
</dbReference>
<dbReference type="Proteomes" id="UP000298030">
    <property type="component" value="Unassembled WGS sequence"/>
</dbReference>
<dbReference type="PANTHER" id="PTHR35596:SF1">
    <property type="entry name" value="MICROBIAL-TYPE PARG CATALYTIC DOMAIN-CONTAINING PROTEIN"/>
    <property type="match status" value="1"/>
</dbReference>
<gene>
    <name evidence="2" type="ORF">FA13DRAFT_185674</name>
</gene>
<organism evidence="2 3">
    <name type="scientific">Coprinellus micaceus</name>
    <name type="common">Glistening ink-cap mushroom</name>
    <name type="synonym">Coprinus micaceus</name>
    <dbReference type="NCBI Taxonomy" id="71717"/>
    <lineage>
        <taxon>Eukaryota</taxon>
        <taxon>Fungi</taxon>
        <taxon>Dikarya</taxon>
        <taxon>Basidiomycota</taxon>
        <taxon>Agaricomycotina</taxon>
        <taxon>Agaricomycetes</taxon>
        <taxon>Agaricomycetidae</taxon>
        <taxon>Agaricales</taxon>
        <taxon>Agaricineae</taxon>
        <taxon>Psathyrellaceae</taxon>
        <taxon>Coprinellus</taxon>
    </lineage>
</organism>
<dbReference type="NCBIfam" id="TIGR02452">
    <property type="entry name" value="TIGR02452 family protein"/>
    <property type="match status" value="1"/>
</dbReference>
<reference evidence="2 3" key="1">
    <citation type="journal article" date="2019" name="Nat. Ecol. Evol.">
        <title>Megaphylogeny resolves global patterns of mushroom evolution.</title>
        <authorList>
            <person name="Varga T."/>
            <person name="Krizsan K."/>
            <person name="Foldi C."/>
            <person name="Dima B."/>
            <person name="Sanchez-Garcia M."/>
            <person name="Sanchez-Ramirez S."/>
            <person name="Szollosi G.J."/>
            <person name="Szarkandi J.G."/>
            <person name="Papp V."/>
            <person name="Albert L."/>
            <person name="Andreopoulos W."/>
            <person name="Angelini C."/>
            <person name="Antonin V."/>
            <person name="Barry K.W."/>
            <person name="Bougher N.L."/>
            <person name="Buchanan P."/>
            <person name="Buyck B."/>
            <person name="Bense V."/>
            <person name="Catcheside P."/>
            <person name="Chovatia M."/>
            <person name="Cooper J."/>
            <person name="Damon W."/>
            <person name="Desjardin D."/>
            <person name="Finy P."/>
            <person name="Geml J."/>
            <person name="Haridas S."/>
            <person name="Hughes K."/>
            <person name="Justo A."/>
            <person name="Karasinski D."/>
            <person name="Kautmanova I."/>
            <person name="Kiss B."/>
            <person name="Kocsube S."/>
            <person name="Kotiranta H."/>
            <person name="LaButti K.M."/>
            <person name="Lechner B.E."/>
            <person name="Liimatainen K."/>
            <person name="Lipzen A."/>
            <person name="Lukacs Z."/>
            <person name="Mihaltcheva S."/>
            <person name="Morgado L.N."/>
            <person name="Niskanen T."/>
            <person name="Noordeloos M.E."/>
            <person name="Ohm R.A."/>
            <person name="Ortiz-Santana B."/>
            <person name="Ovrebo C."/>
            <person name="Racz N."/>
            <person name="Riley R."/>
            <person name="Savchenko A."/>
            <person name="Shiryaev A."/>
            <person name="Soop K."/>
            <person name="Spirin V."/>
            <person name="Szebenyi C."/>
            <person name="Tomsovsky M."/>
            <person name="Tulloss R.E."/>
            <person name="Uehling J."/>
            <person name="Grigoriev I.V."/>
            <person name="Vagvolgyi C."/>
            <person name="Papp T."/>
            <person name="Martin F.M."/>
            <person name="Miettinen O."/>
            <person name="Hibbett D.S."/>
            <person name="Nagy L.G."/>
        </authorList>
    </citation>
    <scope>NUCLEOTIDE SEQUENCE [LARGE SCALE GENOMIC DNA]</scope>
    <source>
        <strain evidence="2 3">FP101781</strain>
    </source>
</reference>
<dbReference type="OrthoDB" id="9985428at2759"/>
<dbReference type="InterPro" id="IPR012664">
    <property type="entry name" value="CHP02452"/>
</dbReference>
<dbReference type="Pfam" id="PF10021">
    <property type="entry name" value="PARG_cat_microb"/>
    <property type="match status" value="1"/>
</dbReference>
<evidence type="ECO:0000259" key="1">
    <source>
        <dbReference type="Pfam" id="PF10021"/>
    </source>
</evidence>
<protein>
    <recommendedName>
        <fullName evidence="1">Microbial-type PARG catalytic domain-containing protein</fullName>
    </recommendedName>
</protein>
<proteinExistence type="predicted"/>
<evidence type="ECO:0000313" key="2">
    <source>
        <dbReference type="EMBL" id="TEB33093.1"/>
    </source>
</evidence>
<dbReference type="PANTHER" id="PTHR35596">
    <property type="entry name" value="DUF2263 DOMAIN-CONTAINING PROTEIN"/>
    <property type="match status" value="1"/>
</dbReference>
<sequence length="321" mass="34716">MLSRLRPRKKVEVPAPTTANIAGRKLIADDTLARAKRIIKDHASEGATSSSAFIDGQLDPLAQIDTSKGEASASAVEVVNCDAFTVARKLIAEEPGAKGKTTVLNLASDEAPAGGWLISLSKTQEEALCYSSTLYSTLKKSYYPWPNVGSRSIAGVYSPGVVIFKHDLDNNCQELAVNERQVVSVITVAAPRHRPLAENYLNFKDPSVLEDLKGKIRLVYRIAAHNGQTYLVLGEHVTSLCVWYLNRRSLGLVGAMGCGAYACPPRLVAEHMRSILLEPEFKGHFARVVFAVYSKAGGSSDSSPSNFDIFSEVFSNTAINA</sequence>
<dbReference type="STRING" id="71717.A0A4Y7TFY6"/>
<keyword evidence="3" id="KW-1185">Reference proteome</keyword>
<dbReference type="EMBL" id="QPFP01000013">
    <property type="protein sequence ID" value="TEB33093.1"/>
    <property type="molecule type" value="Genomic_DNA"/>
</dbReference>
<dbReference type="AlphaFoldDB" id="A0A4Y7TFY6"/>
<accession>A0A4Y7TFY6</accession>
<name>A0A4Y7TFY6_COPMI</name>
<feature type="domain" description="Microbial-type PARG catalytic" evidence="1">
    <location>
        <begin position="62"/>
        <end position="166"/>
    </location>
</feature>
<dbReference type="InterPro" id="IPR019261">
    <property type="entry name" value="PARG_cat_microbial"/>
</dbReference>
<comment type="caution">
    <text evidence="2">The sequence shown here is derived from an EMBL/GenBank/DDBJ whole genome shotgun (WGS) entry which is preliminary data.</text>
</comment>
<evidence type="ECO:0000313" key="3">
    <source>
        <dbReference type="Proteomes" id="UP000298030"/>
    </source>
</evidence>
<dbReference type="InterPro" id="IPR043472">
    <property type="entry name" value="Macro_dom-like"/>
</dbReference>